<evidence type="ECO:0000256" key="7">
    <source>
        <dbReference type="ARBA" id="ARBA00022967"/>
    </source>
</evidence>
<keyword evidence="6 10" id="KW-0067">ATP-binding</keyword>
<organism evidence="12 13">
    <name type="scientific">Mixta gaviniae</name>
    <dbReference type="NCBI Taxonomy" id="665914"/>
    <lineage>
        <taxon>Bacteria</taxon>
        <taxon>Pseudomonadati</taxon>
        <taxon>Pseudomonadota</taxon>
        <taxon>Gammaproteobacteria</taxon>
        <taxon>Enterobacterales</taxon>
        <taxon>Erwiniaceae</taxon>
        <taxon>Mixta</taxon>
    </lineage>
</organism>
<keyword evidence="7 10" id="KW-1278">Translocase</keyword>
<evidence type="ECO:0000256" key="6">
    <source>
        <dbReference type="ARBA" id="ARBA00022840"/>
    </source>
</evidence>
<feature type="domain" description="ABC transporter" evidence="11">
    <location>
        <begin position="2"/>
        <end position="230"/>
    </location>
</feature>
<dbReference type="Gene3D" id="3.40.50.300">
    <property type="entry name" value="P-loop containing nucleotide triphosphate hydrolases"/>
    <property type="match status" value="1"/>
</dbReference>
<name>A0A2L0ILJ1_9GAMM</name>
<comment type="subunit">
    <text evidence="10">The complex is composed of two ATP-binding proteins (BtuD), two transmembrane proteins (BtuC) and a solute-binding protein (BtuF).</text>
</comment>
<dbReference type="Pfam" id="PF00005">
    <property type="entry name" value="ABC_tran"/>
    <property type="match status" value="1"/>
</dbReference>
<dbReference type="CDD" id="cd03214">
    <property type="entry name" value="ABC_Iron-Siderophores_B12_Hemin"/>
    <property type="match status" value="1"/>
</dbReference>
<reference evidence="12 13" key="1">
    <citation type="submission" date="2018-01" db="EMBL/GenBank/DDBJ databases">
        <title>Complete and assembled Genome of Pantoea gaviniae DSM22758T.</title>
        <authorList>
            <person name="Stevens M.J.A."/>
            <person name="Zurfluh K."/>
            <person name="Stephan R."/>
        </authorList>
    </citation>
    <scope>NUCLEOTIDE SEQUENCE [LARGE SCALE GENOMIC DNA]</scope>
    <source>
        <strain evidence="12 13">DSM 22758</strain>
    </source>
</reference>
<keyword evidence="8 10" id="KW-0472">Membrane</keyword>
<evidence type="ECO:0000256" key="1">
    <source>
        <dbReference type="ARBA" id="ARBA00006526"/>
    </source>
</evidence>
<dbReference type="PANTHER" id="PTHR42794:SF1">
    <property type="entry name" value="HEMIN IMPORT ATP-BINDING PROTEIN HMUV"/>
    <property type="match status" value="1"/>
</dbReference>
<dbReference type="KEGG" id="pgz:C2E15_09725"/>
<dbReference type="InterPro" id="IPR023693">
    <property type="entry name" value="ABC_transptr_BtuD"/>
</dbReference>
<dbReference type="InterPro" id="IPR003439">
    <property type="entry name" value="ABC_transporter-like_ATP-bd"/>
</dbReference>
<evidence type="ECO:0000256" key="9">
    <source>
        <dbReference type="ARBA" id="ARBA00037066"/>
    </source>
</evidence>
<dbReference type="SUPFAM" id="SSF52540">
    <property type="entry name" value="P-loop containing nucleoside triphosphate hydrolases"/>
    <property type="match status" value="1"/>
</dbReference>
<evidence type="ECO:0000256" key="8">
    <source>
        <dbReference type="ARBA" id="ARBA00023136"/>
    </source>
</evidence>
<comment type="similarity">
    <text evidence="1">Belongs to the ABC transporter superfamily. Drug exporter-2 (TC 3.A.1.117) family.</text>
</comment>
<dbReference type="EMBL" id="CP026377">
    <property type="protein sequence ID" value="AUX95437.1"/>
    <property type="molecule type" value="Genomic_DNA"/>
</dbReference>
<comment type="subcellular location">
    <subcellularLocation>
        <location evidence="10">Cell membrane</location>
        <topology evidence="10">Peripheral membrane protein</topology>
    </subcellularLocation>
</comment>
<dbReference type="AlphaFoldDB" id="A0A2L0ILJ1"/>
<dbReference type="InterPro" id="IPR027417">
    <property type="entry name" value="P-loop_NTPase"/>
</dbReference>
<dbReference type="Proteomes" id="UP000238365">
    <property type="component" value="Chromosome"/>
</dbReference>
<keyword evidence="3 10" id="KW-1003">Cell membrane</keyword>
<evidence type="ECO:0000256" key="10">
    <source>
        <dbReference type="HAMAP-Rule" id="MF_01005"/>
    </source>
</evidence>
<dbReference type="GO" id="GO:0005524">
    <property type="term" value="F:ATP binding"/>
    <property type="evidence" value="ECO:0007669"/>
    <property type="project" value="UniProtKB-KW"/>
</dbReference>
<evidence type="ECO:0000313" key="12">
    <source>
        <dbReference type="EMBL" id="AUX95437.1"/>
    </source>
</evidence>
<dbReference type="PROSITE" id="PS50893">
    <property type="entry name" value="ABC_TRANSPORTER_2"/>
    <property type="match status" value="1"/>
</dbReference>
<dbReference type="EC" id="7.6.2.8" evidence="10"/>
<keyword evidence="4" id="KW-0997">Cell inner membrane</keyword>
<dbReference type="GO" id="GO:0015420">
    <property type="term" value="F:ABC-type vitamin B12 transporter activity"/>
    <property type="evidence" value="ECO:0007669"/>
    <property type="project" value="UniProtKB-UniRule"/>
</dbReference>
<sequence>MLAIEQAAVAGRLQPFSAQVDGGELIHLLGPNGAGKSSLLARIAGLLAGEGEVRLDGQPLAAWPPKALARRRAWLPQQQPQPGQMAVYHYLRQHADAQTPAPLLAQLLRAFRLEEKLTRPLSQLSGGEWQRVRLTAMLLQVWPQAGQPPALLLLDEPYSGLDVAQQRALDGQLEAFCEAGGAVIASGHDVNHSLRHARSVWLMRQGKVVSQGGVATVMQPALLSQVYDVRFRQLCAGDESWLIAEEMR</sequence>
<comment type="function">
    <text evidence="10">Part of the ABC transporter complex BtuCDF involved in vitamin B12 import. Responsible for energy coupling to the transport system.</text>
</comment>
<feature type="binding site" evidence="10">
    <location>
        <begin position="30"/>
        <end position="37"/>
    </location>
    <ligand>
        <name>ATP</name>
        <dbReference type="ChEBI" id="CHEBI:30616"/>
    </ligand>
</feature>
<comment type="similarity">
    <text evidence="10">Belongs to the ABC transporter superfamily. Vitamin B12 importer (TC 3.A.1.13.1) family.</text>
</comment>
<dbReference type="InterPro" id="IPR003593">
    <property type="entry name" value="AAA+_ATPase"/>
</dbReference>
<comment type="catalytic activity">
    <reaction evidence="10">
        <text>an R-cob(III)alamin(out) + ATP + H2O = an R-cob(III)alamin(in) + ADP + phosphate + H(+)</text>
        <dbReference type="Rhea" id="RHEA:17873"/>
        <dbReference type="ChEBI" id="CHEBI:15377"/>
        <dbReference type="ChEBI" id="CHEBI:15378"/>
        <dbReference type="ChEBI" id="CHEBI:30616"/>
        <dbReference type="ChEBI" id="CHEBI:43474"/>
        <dbReference type="ChEBI" id="CHEBI:140785"/>
        <dbReference type="ChEBI" id="CHEBI:456216"/>
        <dbReference type="EC" id="7.6.2.8"/>
    </reaction>
</comment>
<dbReference type="FunFam" id="3.40.50.300:FF:000462">
    <property type="entry name" value="Vitamin B12 import ATP-binding protein BtuD"/>
    <property type="match status" value="1"/>
</dbReference>
<protein>
    <recommendedName>
        <fullName evidence="10">Vitamin B12 import ATP-binding protein BtuD</fullName>
        <ecNumber evidence="10">7.6.2.8</ecNumber>
    </recommendedName>
    <alternativeName>
        <fullName evidence="10">Vitamin B12-transporting ATPase</fullName>
    </alternativeName>
</protein>
<dbReference type="NCBIfam" id="NF002981">
    <property type="entry name" value="PRK03695.1"/>
    <property type="match status" value="1"/>
</dbReference>
<comment type="function">
    <text evidence="9">Part of the ABC transporter complex HmuTUV involved in hemin import. Responsible for energy coupling to the transport system.</text>
</comment>
<dbReference type="SMART" id="SM00382">
    <property type="entry name" value="AAA"/>
    <property type="match status" value="1"/>
</dbReference>
<keyword evidence="2 10" id="KW-0813">Transport</keyword>
<accession>A0A2L0ILJ1</accession>
<keyword evidence="13" id="KW-1185">Reference proteome</keyword>
<evidence type="ECO:0000259" key="11">
    <source>
        <dbReference type="PROSITE" id="PS50893"/>
    </source>
</evidence>
<dbReference type="GO" id="GO:0016887">
    <property type="term" value="F:ATP hydrolysis activity"/>
    <property type="evidence" value="ECO:0007669"/>
    <property type="project" value="InterPro"/>
</dbReference>
<dbReference type="PANTHER" id="PTHR42794">
    <property type="entry name" value="HEMIN IMPORT ATP-BINDING PROTEIN HMUV"/>
    <property type="match status" value="1"/>
</dbReference>
<dbReference type="GO" id="GO:0005886">
    <property type="term" value="C:plasma membrane"/>
    <property type="evidence" value="ECO:0007669"/>
    <property type="project" value="UniProtKB-SubCell"/>
</dbReference>
<evidence type="ECO:0000256" key="4">
    <source>
        <dbReference type="ARBA" id="ARBA00022519"/>
    </source>
</evidence>
<dbReference type="RefSeq" id="WP_104959140.1">
    <property type="nucleotide sequence ID" value="NZ_CP026377.1"/>
</dbReference>
<proteinExistence type="inferred from homology"/>
<gene>
    <name evidence="10" type="primary">btuD</name>
    <name evidence="12" type="ORF">C2E15_09725</name>
</gene>
<evidence type="ECO:0000313" key="13">
    <source>
        <dbReference type="Proteomes" id="UP000238365"/>
    </source>
</evidence>
<keyword evidence="5 10" id="KW-0547">Nucleotide-binding</keyword>
<dbReference type="HAMAP" id="MF_01005">
    <property type="entry name" value="BtuD"/>
    <property type="match status" value="1"/>
</dbReference>
<evidence type="ECO:0000256" key="2">
    <source>
        <dbReference type="ARBA" id="ARBA00022448"/>
    </source>
</evidence>
<evidence type="ECO:0000256" key="3">
    <source>
        <dbReference type="ARBA" id="ARBA00022475"/>
    </source>
</evidence>
<evidence type="ECO:0000256" key="5">
    <source>
        <dbReference type="ARBA" id="ARBA00022741"/>
    </source>
</evidence>